<dbReference type="Ensembl" id="ENSMNET00000066071.1">
    <property type="protein sequence ID" value="ENSMNEP00000041572.1"/>
    <property type="gene ID" value="ENSMNEG00000043531.1"/>
</dbReference>
<dbReference type="Pfam" id="PF25780">
    <property type="entry name" value="TPR_IPO5"/>
    <property type="match status" value="1"/>
</dbReference>
<dbReference type="Pfam" id="PF13513">
    <property type="entry name" value="HEAT_EZ"/>
    <property type="match status" value="1"/>
</dbReference>
<evidence type="ECO:0000256" key="3">
    <source>
        <dbReference type="ARBA" id="ARBA00022448"/>
    </source>
</evidence>
<feature type="domain" description="TOG" evidence="9">
    <location>
        <begin position="324"/>
        <end position="568"/>
    </location>
</feature>
<keyword evidence="5" id="KW-0677">Repeat</keyword>
<evidence type="ECO:0000256" key="6">
    <source>
        <dbReference type="ARBA" id="ARBA00022927"/>
    </source>
</evidence>
<dbReference type="InterPro" id="IPR058584">
    <property type="entry name" value="IMB1_TNPO1-like_TPR"/>
</dbReference>
<sequence length="1066" mass="116825">MEPAGLEQLLRELLLPDTERIRRATEQLQIALRAPAALPALCDLLASAADPQVRPLTLPSEYWRVIEEISPVCRHCVSLSLAQLSATIFRKEGLEAWPQLLQLLQHSTHSPHSPEREMGLLLLSVVVTSRPEAFQPHHRELLRLLNETLGEVGSPGLLFYSLRTLTTMAPYLSTEDVPLARMLVPKLIVAVQTLIPIDEAKACEALEVLDELLESEVPIITPYLSEVLTFCLEVARNVALGNAIRVRVLCCLTFLVKVKSKALLKNRLLPPLLHTLFPIMAAEPLPGQLDPEDQDSEEEELEIELMGETPKHFAVQVRCGVVDMLALHLPPDKLCPQLMPMLEEALRSESPYQRKAGLLVLAVLSDGAGDHIRQRLLPPLLQIVCKGLEDPSQVVRNAALFALGQFSENLQPHISSYSREVMPLLLAYLKSVPLGHTHHLAKACYALENFVENLGPKVQPYLPELMECMLQPLRSPSSPRAKELAVSAVGAIATAAQASLLPYFPAIMEHLREFLLTGREDLQPVQIQSLETLGVLARAVGEPMRPLAEECCQLGLGLCNQVDDPDLRRCTYSLFAALSGLMGEGLAPHLEQITTLMLLSLRSTEGIVPQYDGSSSFLLFDDESDGEEEEELMDEDVEEEDDSEISGYSVENAFFDEKEDTCAALGEISVNTSVVFLPYMESVFEEVFKLLECPHLNVRKAAHEALGQFCCALHKACQSCPSEPNTAALQAALARVVPSYMHSVNRERERQVVMAVLEALTGVLRSCGTLTLKPPGRLAELCSMLKAVLQRKTACQDTDEEEEEEDDDQAEYDAMLLEHAGEAIPALAAAAGGDSFAPFFAGFLPLLVCKTKQGCTVAEKSFAVGTLAETIQGLGAASAQFVSRLLPVLLSTAREADPEVRSNAIFGLGVLAEHGGHPAQEHFPKLLGLLFPLLARERHDRVRDNICGALARLLMASPTRKPEPQVLAALLHALPLKKDLEEWVTIGRLFSFLYQSSPDQVVDVAPELLRICSLILADNKIPPDTKAALLLLLTFLAEQHADSFQAALGSLPVDKAQELQAVLGLS</sequence>
<organism evidence="10 11">
    <name type="scientific">Macaca nemestrina</name>
    <name type="common">Pig-tailed macaque</name>
    <dbReference type="NCBI Taxonomy" id="9545"/>
    <lineage>
        <taxon>Eukaryota</taxon>
        <taxon>Metazoa</taxon>
        <taxon>Chordata</taxon>
        <taxon>Craniata</taxon>
        <taxon>Vertebrata</taxon>
        <taxon>Euteleostomi</taxon>
        <taxon>Mammalia</taxon>
        <taxon>Eutheria</taxon>
        <taxon>Euarchontoglires</taxon>
        <taxon>Primates</taxon>
        <taxon>Haplorrhini</taxon>
        <taxon>Catarrhini</taxon>
        <taxon>Cercopithecidae</taxon>
        <taxon>Cercopithecinae</taxon>
        <taxon>Macaca</taxon>
    </lineage>
</organism>
<comment type="subcellular location">
    <subcellularLocation>
        <location evidence="2">Cytoplasm</location>
    </subcellularLocation>
    <subcellularLocation>
        <location evidence="1">Nucleus</location>
    </subcellularLocation>
</comment>
<dbReference type="InterPro" id="IPR034085">
    <property type="entry name" value="TOG"/>
</dbReference>
<name>A0A2K6E091_MACNE</name>
<keyword evidence="6" id="KW-0653">Protein transport</keyword>
<evidence type="ECO:0000256" key="8">
    <source>
        <dbReference type="PROSITE-ProRule" id="PRU00103"/>
    </source>
</evidence>
<dbReference type="Pfam" id="PF25574">
    <property type="entry name" value="TPR_IMB1"/>
    <property type="match status" value="1"/>
</dbReference>
<dbReference type="InterPro" id="IPR040122">
    <property type="entry name" value="Importin_beta"/>
</dbReference>
<evidence type="ECO:0000256" key="4">
    <source>
        <dbReference type="ARBA" id="ARBA00022490"/>
    </source>
</evidence>
<evidence type="ECO:0000256" key="2">
    <source>
        <dbReference type="ARBA" id="ARBA00004496"/>
    </source>
</evidence>
<evidence type="ECO:0000256" key="5">
    <source>
        <dbReference type="ARBA" id="ARBA00022737"/>
    </source>
</evidence>
<dbReference type="GeneTree" id="ENSGT00550000075074"/>
<evidence type="ECO:0000256" key="1">
    <source>
        <dbReference type="ARBA" id="ARBA00004123"/>
    </source>
</evidence>
<dbReference type="GO" id="GO:0005737">
    <property type="term" value="C:cytoplasm"/>
    <property type="evidence" value="ECO:0007669"/>
    <property type="project" value="UniProtKB-SubCell"/>
</dbReference>
<protein>
    <submittedName>
        <fullName evidence="10">Importin 4</fullName>
    </submittedName>
</protein>
<dbReference type="InterPro" id="IPR016024">
    <property type="entry name" value="ARM-type_fold"/>
</dbReference>
<keyword evidence="4" id="KW-0963">Cytoplasm</keyword>
<dbReference type="InterPro" id="IPR021133">
    <property type="entry name" value="HEAT_type_2"/>
</dbReference>
<dbReference type="SMART" id="SM01349">
    <property type="entry name" value="TOG"/>
    <property type="match status" value="1"/>
</dbReference>
<feature type="repeat" description="HEAT" evidence="8">
    <location>
        <begin position="376"/>
        <end position="416"/>
    </location>
</feature>
<proteinExistence type="predicted"/>
<dbReference type="InterPro" id="IPR057672">
    <property type="entry name" value="TPR_IPO4/5"/>
</dbReference>
<evidence type="ECO:0000259" key="9">
    <source>
        <dbReference type="SMART" id="SM01349"/>
    </source>
</evidence>
<gene>
    <name evidence="10" type="primary">IPO4</name>
</gene>
<dbReference type="PROSITE" id="PS50077">
    <property type="entry name" value="HEAT_REPEAT"/>
    <property type="match status" value="2"/>
</dbReference>
<dbReference type="AlphaFoldDB" id="A0A2K6E091"/>
<dbReference type="PANTHER" id="PTHR10527">
    <property type="entry name" value="IMPORTIN BETA"/>
    <property type="match status" value="1"/>
</dbReference>
<dbReference type="Gene3D" id="1.25.10.10">
    <property type="entry name" value="Leucine-rich Repeat Variant"/>
    <property type="match status" value="1"/>
</dbReference>
<dbReference type="GO" id="GO:0006606">
    <property type="term" value="P:protein import into nucleus"/>
    <property type="evidence" value="ECO:0007669"/>
    <property type="project" value="InterPro"/>
</dbReference>
<dbReference type="InterPro" id="IPR011989">
    <property type="entry name" value="ARM-like"/>
</dbReference>
<dbReference type="SUPFAM" id="SSF48371">
    <property type="entry name" value="ARM repeat"/>
    <property type="match status" value="2"/>
</dbReference>
<keyword evidence="11" id="KW-1185">Reference proteome</keyword>
<evidence type="ECO:0000313" key="11">
    <source>
        <dbReference type="Proteomes" id="UP000233120"/>
    </source>
</evidence>
<dbReference type="Proteomes" id="UP000233120">
    <property type="component" value="Unassembled WGS sequence"/>
</dbReference>
<reference evidence="10" key="2">
    <citation type="submission" date="2025-09" db="UniProtKB">
        <authorList>
            <consortium name="Ensembl"/>
        </authorList>
    </citation>
    <scope>IDENTIFICATION</scope>
</reference>
<evidence type="ECO:0000256" key="7">
    <source>
        <dbReference type="ARBA" id="ARBA00023242"/>
    </source>
</evidence>
<reference evidence="10" key="1">
    <citation type="submission" date="2025-08" db="UniProtKB">
        <authorList>
            <consortium name="Ensembl"/>
        </authorList>
    </citation>
    <scope>IDENTIFICATION</scope>
</reference>
<keyword evidence="3" id="KW-0813">Transport</keyword>
<feature type="repeat" description="HEAT" evidence="8">
    <location>
        <begin position="885"/>
        <end position="923"/>
    </location>
</feature>
<dbReference type="Bgee" id="ENSMNEG00000043531">
    <property type="expression patterns" value="Expressed in skeletal muscle tissue and 12 other cell types or tissues"/>
</dbReference>
<accession>A0A2K6E091</accession>
<keyword evidence="7" id="KW-0539">Nucleus</keyword>
<evidence type="ECO:0000313" key="10">
    <source>
        <dbReference type="Ensembl" id="ENSMNEP00000041572.1"/>
    </source>
</evidence>